<dbReference type="Proteomes" id="UP000620559">
    <property type="component" value="Unassembled WGS sequence"/>
</dbReference>
<sequence length="65" mass="7704">MLTPYSDREFIKFLKKELLLTSCDISVAVRKSRLDKGPLPMLLWQYGLVDIEQLERIFDWLESQS</sequence>
<dbReference type="Pfam" id="PF11165">
    <property type="entry name" value="DUF2949"/>
    <property type="match status" value="1"/>
</dbReference>
<comment type="caution">
    <text evidence="1">The sequence shown here is derived from an EMBL/GenBank/DDBJ whole genome shotgun (WGS) entry which is preliminary data.</text>
</comment>
<dbReference type="InterPro" id="IPR021336">
    <property type="entry name" value="DUF2949"/>
</dbReference>
<evidence type="ECO:0000313" key="2">
    <source>
        <dbReference type="Proteomes" id="UP000620559"/>
    </source>
</evidence>
<gene>
    <name evidence="1" type="ORF">IQ247_03295</name>
</gene>
<organism evidence="1 2">
    <name type="scientific">Plectonema cf. radiosum LEGE 06105</name>
    <dbReference type="NCBI Taxonomy" id="945769"/>
    <lineage>
        <taxon>Bacteria</taxon>
        <taxon>Bacillati</taxon>
        <taxon>Cyanobacteriota</taxon>
        <taxon>Cyanophyceae</taxon>
        <taxon>Oscillatoriophycideae</taxon>
        <taxon>Oscillatoriales</taxon>
        <taxon>Microcoleaceae</taxon>
        <taxon>Plectonema</taxon>
    </lineage>
</organism>
<protein>
    <submittedName>
        <fullName evidence="1">DUF2949 domain-containing protein</fullName>
    </submittedName>
</protein>
<reference evidence="1" key="1">
    <citation type="submission" date="2020-10" db="EMBL/GenBank/DDBJ databases">
        <authorList>
            <person name="Castelo-Branco R."/>
            <person name="Eusebio N."/>
            <person name="Adriana R."/>
            <person name="Vieira A."/>
            <person name="Brugerolle De Fraissinette N."/>
            <person name="Rezende De Castro R."/>
            <person name="Schneider M.P."/>
            <person name="Vasconcelos V."/>
            <person name="Leao P.N."/>
        </authorList>
    </citation>
    <scope>NUCLEOTIDE SEQUENCE</scope>
    <source>
        <strain evidence="1">LEGE 06105</strain>
    </source>
</reference>
<evidence type="ECO:0000313" key="1">
    <source>
        <dbReference type="EMBL" id="MBE9211750.1"/>
    </source>
</evidence>
<proteinExistence type="predicted"/>
<name>A0A8J7JT60_9CYAN</name>
<keyword evidence="2" id="KW-1185">Reference proteome</keyword>
<dbReference type="AlphaFoldDB" id="A0A8J7JT60"/>
<accession>A0A8J7JT60</accession>
<dbReference type="EMBL" id="JADEWL010000006">
    <property type="protein sequence ID" value="MBE9211750.1"/>
    <property type="molecule type" value="Genomic_DNA"/>
</dbReference>